<reference evidence="1 2" key="1">
    <citation type="journal article" date="2012" name="PLoS ONE">
        <title>Evolution of Burkholderia pseudomallei in recurrent melioidosis.</title>
        <authorList>
            <person name="Hayden H.S."/>
            <person name="Lim R."/>
            <person name="Brittnacher M.J."/>
            <person name="Sims E.H."/>
            <person name="Ramage E.R."/>
            <person name="Fong C."/>
            <person name="Wu Z."/>
            <person name="Crist E."/>
            <person name="Chang J."/>
            <person name="Zhou Y."/>
            <person name="Radey M."/>
            <person name="Rohmer L."/>
            <person name="Haugen E."/>
            <person name="Gillett W."/>
            <person name="Wuthiekanun V."/>
            <person name="Peacock S.J."/>
            <person name="Kaul R."/>
            <person name="Miller S.I."/>
            <person name="Manoil C."/>
            <person name="Jacobs M.A."/>
        </authorList>
    </citation>
    <scope>NUCLEOTIDE SEQUENCE [LARGE SCALE GENOMIC DNA]</scope>
    <source>
        <strain evidence="1 2">1026b</strain>
    </source>
</reference>
<dbReference type="KEGG" id="bpz:BP1026B_I0203"/>
<name>A0A0H3HLD0_BURP2</name>
<dbReference type="AlphaFoldDB" id="A0A0H3HLD0"/>
<gene>
    <name evidence="1" type="ordered locus">BP1026B_I0203</name>
</gene>
<accession>A0A0H3HLD0</accession>
<sequence length="60" mass="6623">MVYVLTIFEIFPPSVPEVSSGKRLAWGYGARCARAADRAVRRRRGEPIRHACPTTGPGTH</sequence>
<organism evidence="1 2">
    <name type="scientific">Burkholderia pseudomallei (strain 1026b)</name>
    <dbReference type="NCBI Taxonomy" id="884204"/>
    <lineage>
        <taxon>Bacteria</taxon>
        <taxon>Pseudomonadati</taxon>
        <taxon>Pseudomonadota</taxon>
        <taxon>Betaproteobacteria</taxon>
        <taxon>Burkholderiales</taxon>
        <taxon>Burkholderiaceae</taxon>
        <taxon>Burkholderia</taxon>
        <taxon>pseudomallei group</taxon>
    </lineage>
</organism>
<evidence type="ECO:0000313" key="2">
    <source>
        <dbReference type="Proteomes" id="UP000010087"/>
    </source>
</evidence>
<proteinExistence type="predicted"/>
<protein>
    <submittedName>
        <fullName evidence="1">Uncharacterized protein</fullName>
    </submittedName>
</protein>
<dbReference type="Proteomes" id="UP000010087">
    <property type="component" value="Chromosome 1"/>
</dbReference>
<evidence type="ECO:0000313" key="1">
    <source>
        <dbReference type="EMBL" id="AFI64874.1"/>
    </source>
</evidence>
<dbReference type="EMBL" id="CP002833">
    <property type="protein sequence ID" value="AFI64874.1"/>
    <property type="molecule type" value="Genomic_DNA"/>
</dbReference>